<dbReference type="VEuPathDB" id="FungiDB:ASPFODRAFT_213103"/>
<evidence type="ECO:0000313" key="3">
    <source>
        <dbReference type="Proteomes" id="UP000184063"/>
    </source>
</evidence>
<protein>
    <submittedName>
        <fullName evidence="2">Uncharacterized protein</fullName>
    </submittedName>
</protein>
<dbReference type="EMBL" id="KV878272">
    <property type="protein sequence ID" value="OJZ79790.1"/>
    <property type="molecule type" value="Genomic_DNA"/>
</dbReference>
<dbReference type="Proteomes" id="UP000184063">
    <property type="component" value="Unassembled WGS sequence"/>
</dbReference>
<gene>
    <name evidence="2" type="ORF">ASPFODRAFT_213103</name>
</gene>
<dbReference type="OrthoDB" id="4504432at2759"/>
<evidence type="ECO:0000256" key="1">
    <source>
        <dbReference type="SAM" id="MobiDB-lite"/>
    </source>
</evidence>
<reference evidence="3" key="1">
    <citation type="journal article" date="2017" name="Genome Biol.">
        <title>Comparative genomics reveals high biological diversity and specific adaptations in the industrially and medically important fungal genus Aspergillus.</title>
        <authorList>
            <person name="de Vries R.P."/>
            <person name="Riley R."/>
            <person name="Wiebenga A."/>
            <person name="Aguilar-Osorio G."/>
            <person name="Amillis S."/>
            <person name="Uchima C.A."/>
            <person name="Anderluh G."/>
            <person name="Asadollahi M."/>
            <person name="Askin M."/>
            <person name="Barry K."/>
            <person name="Battaglia E."/>
            <person name="Bayram O."/>
            <person name="Benocci T."/>
            <person name="Braus-Stromeyer S.A."/>
            <person name="Caldana C."/>
            <person name="Canovas D."/>
            <person name="Cerqueira G.C."/>
            <person name="Chen F."/>
            <person name="Chen W."/>
            <person name="Choi C."/>
            <person name="Clum A."/>
            <person name="Dos Santos R.A."/>
            <person name="Damasio A.R."/>
            <person name="Diallinas G."/>
            <person name="Emri T."/>
            <person name="Fekete E."/>
            <person name="Flipphi M."/>
            <person name="Freyberg S."/>
            <person name="Gallo A."/>
            <person name="Gournas C."/>
            <person name="Habgood R."/>
            <person name="Hainaut M."/>
            <person name="Harispe M.L."/>
            <person name="Henrissat B."/>
            <person name="Hilden K.S."/>
            <person name="Hope R."/>
            <person name="Hossain A."/>
            <person name="Karabika E."/>
            <person name="Karaffa L."/>
            <person name="Karanyi Z."/>
            <person name="Krasevec N."/>
            <person name="Kuo A."/>
            <person name="Kusch H."/>
            <person name="LaButti K."/>
            <person name="Lagendijk E.L."/>
            <person name="Lapidus A."/>
            <person name="Levasseur A."/>
            <person name="Lindquist E."/>
            <person name="Lipzen A."/>
            <person name="Logrieco A.F."/>
            <person name="MacCabe A."/>
            <person name="Maekelae M.R."/>
            <person name="Malavazi I."/>
            <person name="Melin P."/>
            <person name="Meyer V."/>
            <person name="Mielnichuk N."/>
            <person name="Miskei M."/>
            <person name="Molnar A.P."/>
            <person name="Mule G."/>
            <person name="Ngan C.Y."/>
            <person name="Orejas M."/>
            <person name="Orosz E."/>
            <person name="Ouedraogo J.P."/>
            <person name="Overkamp K.M."/>
            <person name="Park H.-S."/>
            <person name="Perrone G."/>
            <person name="Piumi F."/>
            <person name="Punt P.J."/>
            <person name="Ram A.F."/>
            <person name="Ramon A."/>
            <person name="Rauscher S."/>
            <person name="Record E."/>
            <person name="Riano-Pachon D.M."/>
            <person name="Robert V."/>
            <person name="Roehrig J."/>
            <person name="Ruller R."/>
            <person name="Salamov A."/>
            <person name="Salih N.S."/>
            <person name="Samson R.A."/>
            <person name="Sandor E."/>
            <person name="Sanguinetti M."/>
            <person name="Schuetze T."/>
            <person name="Sepcic K."/>
            <person name="Shelest E."/>
            <person name="Sherlock G."/>
            <person name="Sophianopoulou V."/>
            <person name="Squina F.M."/>
            <person name="Sun H."/>
            <person name="Susca A."/>
            <person name="Todd R.B."/>
            <person name="Tsang A."/>
            <person name="Unkles S.E."/>
            <person name="van de Wiele N."/>
            <person name="van Rossen-Uffink D."/>
            <person name="Oliveira J.V."/>
            <person name="Vesth T.C."/>
            <person name="Visser J."/>
            <person name="Yu J.-H."/>
            <person name="Zhou M."/>
            <person name="Andersen M.R."/>
            <person name="Archer D.B."/>
            <person name="Baker S.E."/>
            <person name="Benoit I."/>
            <person name="Brakhage A.A."/>
            <person name="Braus G.H."/>
            <person name="Fischer R."/>
            <person name="Frisvad J.C."/>
            <person name="Goldman G.H."/>
            <person name="Houbraken J."/>
            <person name="Oakley B."/>
            <person name="Pocsi I."/>
            <person name="Scazzocchio C."/>
            <person name="Seiboth B."/>
            <person name="vanKuyk P.A."/>
            <person name="Wortman J."/>
            <person name="Dyer P.S."/>
            <person name="Grigoriev I.V."/>
        </authorList>
    </citation>
    <scope>NUCLEOTIDE SEQUENCE [LARGE SCALE GENOMIC DNA]</scope>
    <source>
        <strain evidence="3">CBS 106.47</strain>
    </source>
</reference>
<dbReference type="AlphaFoldDB" id="A0A1M3SZ50"/>
<organism evidence="2 3">
    <name type="scientific">Aspergillus luchuensis (strain CBS 106.47)</name>
    <dbReference type="NCBI Taxonomy" id="1137211"/>
    <lineage>
        <taxon>Eukaryota</taxon>
        <taxon>Fungi</taxon>
        <taxon>Dikarya</taxon>
        <taxon>Ascomycota</taxon>
        <taxon>Pezizomycotina</taxon>
        <taxon>Eurotiomycetes</taxon>
        <taxon>Eurotiomycetidae</taxon>
        <taxon>Eurotiales</taxon>
        <taxon>Aspergillaceae</taxon>
        <taxon>Aspergillus</taxon>
        <taxon>Aspergillus subgen. Circumdati</taxon>
    </lineage>
</organism>
<name>A0A1M3SZ50_ASPLC</name>
<evidence type="ECO:0000313" key="2">
    <source>
        <dbReference type="EMBL" id="OJZ79790.1"/>
    </source>
</evidence>
<proteinExistence type="predicted"/>
<sequence length="181" mass="20935">MIAEPDISETPEPSPPTNDSRKALTTLNCYEQDPWDVYIPRARIRHGQQIILARHRQHKREIVNIQCHSVDQSRIKGLLETISQLSHPIFPRLLESYYDVNQLYLVWEPIEIKVDNILTARWPANETELACILRSNEYDSCLAREEPWPPWGPDTIWLSKSGQVRLGKSAPINVVIKSMDN</sequence>
<feature type="region of interest" description="Disordered" evidence="1">
    <location>
        <begin position="1"/>
        <end position="22"/>
    </location>
</feature>
<accession>A0A1M3SZ50</accession>